<sequence length="73" mass="7928">MSGLSRETRLQIMLDDAELAAIDDYRFQNRIPSRAAAVRQLLRLGLLALNAGPNHGMRSADYGVLKNSDGAGD</sequence>
<dbReference type="RefSeq" id="WP_154740693.1">
    <property type="nucleotide sequence ID" value="NZ_WMBQ01000002.1"/>
</dbReference>
<gene>
    <name evidence="1" type="ORF">GIW81_18075</name>
</gene>
<comment type="caution">
    <text evidence="1">The sequence shown here is derived from an EMBL/GenBank/DDBJ whole genome shotgun (WGS) entry which is preliminary data.</text>
</comment>
<proteinExistence type="predicted"/>
<accession>A0A6I3KU90</accession>
<protein>
    <recommendedName>
        <fullName evidence="3">Ribbon-helix-helix protein, copG family</fullName>
    </recommendedName>
</protein>
<dbReference type="AlphaFoldDB" id="A0A6I3KU90"/>
<dbReference type="EMBL" id="WMBQ01000002">
    <property type="protein sequence ID" value="MTD96251.1"/>
    <property type="molecule type" value="Genomic_DNA"/>
</dbReference>
<dbReference type="Proteomes" id="UP000440694">
    <property type="component" value="Unassembled WGS sequence"/>
</dbReference>
<organism evidence="1 2">
    <name type="scientific">Hyphomicrobium album</name>
    <dbReference type="NCBI Taxonomy" id="2665159"/>
    <lineage>
        <taxon>Bacteria</taxon>
        <taxon>Pseudomonadati</taxon>
        <taxon>Pseudomonadota</taxon>
        <taxon>Alphaproteobacteria</taxon>
        <taxon>Hyphomicrobiales</taxon>
        <taxon>Hyphomicrobiaceae</taxon>
        <taxon>Hyphomicrobium</taxon>
    </lineage>
</organism>
<keyword evidence="2" id="KW-1185">Reference proteome</keyword>
<reference evidence="1 2" key="1">
    <citation type="submission" date="2019-11" db="EMBL/GenBank/DDBJ databases">
        <title>Identification of a novel strain.</title>
        <authorList>
            <person name="Xu Q."/>
            <person name="Wang G."/>
        </authorList>
    </citation>
    <scope>NUCLEOTIDE SEQUENCE [LARGE SCALE GENOMIC DNA]</scope>
    <source>
        <strain evidence="2">xq</strain>
    </source>
</reference>
<name>A0A6I3KU90_9HYPH</name>
<evidence type="ECO:0008006" key="3">
    <source>
        <dbReference type="Google" id="ProtNLM"/>
    </source>
</evidence>
<evidence type="ECO:0000313" key="1">
    <source>
        <dbReference type="EMBL" id="MTD96251.1"/>
    </source>
</evidence>
<evidence type="ECO:0000313" key="2">
    <source>
        <dbReference type="Proteomes" id="UP000440694"/>
    </source>
</evidence>